<reference evidence="3" key="1">
    <citation type="submission" date="2020-06" db="EMBL/GenBank/DDBJ databases">
        <authorList>
            <consortium name="Plant Systems Biology data submission"/>
        </authorList>
    </citation>
    <scope>NUCLEOTIDE SEQUENCE</scope>
    <source>
        <strain evidence="3">D6</strain>
    </source>
</reference>
<dbReference type="AlphaFoldDB" id="A0A9N8F177"/>
<feature type="transmembrane region" description="Helical" evidence="1">
    <location>
        <begin position="20"/>
        <end position="39"/>
    </location>
</feature>
<evidence type="ECO:0000256" key="1">
    <source>
        <dbReference type="SAM" id="Phobius"/>
    </source>
</evidence>
<sequence length="356" mass="39795">MRPSFSHAPHDRTRPIKRRVVPFLAVALLLCISAVIIWSRNRRSSDFLQVALAEKHQRPKLQSKSGTTIDSTTGSKNNQLLVITPLGNSTSNEKGVHALKCSMKFRGHNPEHLIRAKFDDKDGYGGLDVKKIRTILRTLQELLSQQEWPATTLILVVDAFDVVIQADPQEILQAYDAQPYPILFGAEAGCWNPVTKTLQSTVSAPLCTLPTHQTSIAKGLYLNSGVFLSTLGTLAAFLDHELNHQELPTEKEGLVALQGFPGQFNDQAYWGYWYTKYHPLIGIDNTGDNNNKLIIANIGRDHRSALRFDTTTGLFALEDNNNGKQKQVPPVMHFPGSHPKLFKPYIAAKRFFEENC</sequence>
<gene>
    <name evidence="3" type="ORF">SEMRO_2744_G336060.1</name>
</gene>
<keyword evidence="1" id="KW-1133">Transmembrane helix</keyword>
<keyword evidence="1" id="KW-0812">Transmembrane</keyword>
<keyword evidence="1" id="KW-0472">Membrane</keyword>
<dbReference type="Pfam" id="PF25342">
    <property type="entry name" value="GT_PLOD"/>
    <property type="match status" value="1"/>
</dbReference>
<comment type="caution">
    <text evidence="3">The sequence shown here is derived from an EMBL/GenBank/DDBJ whole genome shotgun (WGS) entry which is preliminary data.</text>
</comment>
<proteinExistence type="predicted"/>
<name>A0A9N8F177_9STRA</name>
<evidence type="ECO:0000313" key="4">
    <source>
        <dbReference type="Proteomes" id="UP001153069"/>
    </source>
</evidence>
<dbReference type="OrthoDB" id="69177at2759"/>
<dbReference type="EMBL" id="CAICTM010002742">
    <property type="protein sequence ID" value="CAB9530100.1"/>
    <property type="molecule type" value="Genomic_DNA"/>
</dbReference>
<evidence type="ECO:0000313" key="3">
    <source>
        <dbReference type="EMBL" id="CAB9530100.1"/>
    </source>
</evidence>
<accession>A0A9N8F177</accession>
<dbReference type="InterPro" id="IPR057589">
    <property type="entry name" value="GT_PLOD"/>
</dbReference>
<protein>
    <recommendedName>
        <fullName evidence="2">PLOD1-3-like GT domain-containing protein</fullName>
    </recommendedName>
</protein>
<keyword evidence="4" id="KW-1185">Reference proteome</keyword>
<organism evidence="3 4">
    <name type="scientific">Seminavis robusta</name>
    <dbReference type="NCBI Taxonomy" id="568900"/>
    <lineage>
        <taxon>Eukaryota</taxon>
        <taxon>Sar</taxon>
        <taxon>Stramenopiles</taxon>
        <taxon>Ochrophyta</taxon>
        <taxon>Bacillariophyta</taxon>
        <taxon>Bacillariophyceae</taxon>
        <taxon>Bacillariophycidae</taxon>
        <taxon>Naviculales</taxon>
        <taxon>Naviculaceae</taxon>
        <taxon>Seminavis</taxon>
    </lineage>
</organism>
<dbReference type="CDD" id="cd22997">
    <property type="entry name" value="GT_LH"/>
    <property type="match status" value="1"/>
</dbReference>
<feature type="domain" description="PLOD1-3-like GT" evidence="2">
    <location>
        <begin position="136"/>
        <end position="240"/>
    </location>
</feature>
<evidence type="ECO:0000259" key="2">
    <source>
        <dbReference type="Pfam" id="PF25342"/>
    </source>
</evidence>
<dbReference type="Proteomes" id="UP001153069">
    <property type="component" value="Unassembled WGS sequence"/>
</dbReference>